<dbReference type="OrthoDB" id="3068821at2759"/>
<gene>
    <name evidence="2" type="ORF">LshimejAT787_2100690</name>
</gene>
<name>A0A9P3URN8_LYOSH</name>
<evidence type="ECO:0000256" key="1">
    <source>
        <dbReference type="SAM" id="MobiDB-lite"/>
    </source>
</evidence>
<feature type="compositionally biased region" description="Low complexity" evidence="1">
    <location>
        <begin position="326"/>
        <end position="337"/>
    </location>
</feature>
<accession>A0A9P3URN8</accession>
<feature type="region of interest" description="Disordered" evidence="1">
    <location>
        <begin position="326"/>
        <end position="347"/>
    </location>
</feature>
<dbReference type="EMBL" id="BRPK01000021">
    <property type="protein sequence ID" value="GLB45309.1"/>
    <property type="molecule type" value="Genomic_DNA"/>
</dbReference>
<evidence type="ECO:0000313" key="2">
    <source>
        <dbReference type="EMBL" id="GLB45309.1"/>
    </source>
</evidence>
<evidence type="ECO:0000313" key="3">
    <source>
        <dbReference type="Proteomes" id="UP001063166"/>
    </source>
</evidence>
<proteinExistence type="predicted"/>
<dbReference type="AlphaFoldDB" id="A0A9P3URN8"/>
<comment type="caution">
    <text evidence="2">The sequence shown here is derived from an EMBL/GenBank/DDBJ whole genome shotgun (WGS) entry which is preliminary data.</text>
</comment>
<feature type="region of interest" description="Disordered" evidence="1">
    <location>
        <begin position="263"/>
        <end position="296"/>
    </location>
</feature>
<protein>
    <submittedName>
        <fullName evidence="2">Uncharacterized protein</fullName>
    </submittedName>
</protein>
<feature type="region of interest" description="Disordered" evidence="1">
    <location>
        <begin position="39"/>
        <end position="80"/>
    </location>
</feature>
<sequence>MAPRKSSKVSTSAPRPLDAQFESLSNDKIAAIFKTALAASSSGRVDPIDQPPSPTKRKLPLMDDVSAPSTPSPKKKQVVATTPGTAVTGYGKPHCRGPTLVACRAFIVSFCLFSSIPSTLTPALPFLLLRVASRSRTRVPSAEAAAALAAKTIIASGPKSSYSSRLTIKQEPGDHALAEAPKFKVNPRPKQRAVAYSPISLSSDDDDELPTVTELSQSIFVNNEAVDNAGGEDGSDSQTYEGTVSSGYVLDGFVVPDTDLDDAGHSDASNAARKRTALKGNGRLLRNTPTPPVVSARRAKKLVIEDEHDEEEPNVCSSHGVNPVVGSVSSSEGKPGPAGVPNVPKVEDSDGVELNVIDLPVMDSKLQDPLMEGAYADLPFLAKRAFIEPYGYDKHLGSEPRNTVRITVLQKYMSDENLESLFRALLFDKHGFYVNMARVDPSLLASSYRRLTLKRGGAYATCLMNGVVSSCDLVGPGVLAGSSSLDSDKFLQHRISIFPFRQEIVRDMAAIFQVLQLPATGVKGTYSKGGLAFVTRGQGKRATLSHNSGYAIPKEQLRPDLDDHSDLFAVDAVPVATTFASSTATKVVLEYDDVVPIYDGRAETGRPFRFDPGDFDDLPSWRLYMNNRSDLPPLSVVTVGYSTNWYTLDRTNPNAQRYLSTNVLFVIVLNTPSSRVATGNGSSGTAVLAGNKGKGKA</sequence>
<organism evidence="2 3">
    <name type="scientific">Lyophyllum shimeji</name>
    <name type="common">Hon-shimeji</name>
    <name type="synonym">Tricholoma shimeji</name>
    <dbReference type="NCBI Taxonomy" id="47721"/>
    <lineage>
        <taxon>Eukaryota</taxon>
        <taxon>Fungi</taxon>
        <taxon>Dikarya</taxon>
        <taxon>Basidiomycota</taxon>
        <taxon>Agaricomycotina</taxon>
        <taxon>Agaricomycetes</taxon>
        <taxon>Agaricomycetidae</taxon>
        <taxon>Agaricales</taxon>
        <taxon>Tricholomatineae</taxon>
        <taxon>Lyophyllaceae</taxon>
        <taxon>Lyophyllum</taxon>
    </lineage>
</organism>
<reference evidence="2" key="1">
    <citation type="submission" date="2022-07" db="EMBL/GenBank/DDBJ databases">
        <title>The genome of Lyophyllum shimeji provides insight into the initial evolution of ectomycorrhizal fungal genome.</title>
        <authorList>
            <person name="Kobayashi Y."/>
            <person name="Shibata T."/>
            <person name="Hirakawa H."/>
            <person name="Shigenobu S."/>
            <person name="Nishiyama T."/>
            <person name="Yamada A."/>
            <person name="Hasebe M."/>
            <person name="Kawaguchi M."/>
        </authorList>
    </citation>
    <scope>NUCLEOTIDE SEQUENCE</scope>
    <source>
        <strain evidence="2">AT787</strain>
    </source>
</reference>
<dbReference type="Proteomes" id="UP001063166">
    <property type="component" value="Unassembled WGS sequence"/>
</dbReference>
<keyword evidence="3" id="KW-1185">Reference proteome</keyword>
<feature type="region of interest" description="Disordered" evidence="1">
    <location>
        <begin position="677"/>
        <end position="697"/>
    </location>
</feature>